<keyword evidence="4" id="KW-1185">Reference proteome</keyword>
<accession>K7MAG6</accession>
<dbReference type="AlphaFoldDB" id="K7MAG6"/>
<gene>
    <name evidence="2" type="ORF">GLYMA_15G091200</name>
</gene>
<organism evidence="3">
    <name type="scientific">Glycine max</name>
    <name type="common">Soybean</name>
    <name type="synonym">Glycine hispida</name>
    <dbReference type="NCBI Taxonomy" id="3847"/>
    <lineage>
        <taxon>Eukaryota</taxon>
        <taxon>Viridiplantae</taxon>
        <taxon>Streptophyta</taxon>
        <taxon>Embryophyta</taxon>
        <taxon>Tracheophyta</taxon>
        <taxon>Spermatophyta</taxon>
        <taxon>Magnoliopsida</taxon>
        <taxon>eudicotyledons</taxon>
        <taxon>Gunneridae</taxon>
        <taxon>Pentapetalae</taxon>
        <taxon>rosids</taxon>
        <taxon>fabids</taxon>
        <taxon>Fabales</taxon>
        <taxon>Fabaceae</taxon>
        <taxon>Papilionoideae</taxon>
        <taxon>50 kb inversion clade</taxon>
        <taxon>NPAAA clade</taxon>
        <taxon>indigoferoid/millettioid clade</taxon>
        <taxon>Phaseoleae</taxon>
        <taxon>Glycine</taxon>
        <taxon>Glycine subgen. Soja</taxon>
    </lineage>
</organism>
<reference evidence="2" key="3">
    <citation type="submission" date="2018-07" db="EMBL/GenBank/DDBJ databases">
        <title>WGS assembly of Glycine max.</title>
        <authorList>
            <person name="Schmutz J."/>
            <person name="Cannon S."/>
            <person name="Schlueter J."/>
            <person name="Ma J."/>
            <person name="Mitros T."/>
            <person name="Nelson W."/>
            <person name="Hyten D."/>
            <person name="Song Q."/>
            <person name="Thelen J."/>
            <person name="Cheng J."/>
            <person name="Xu D."/>
            <person name="Hellsten U."/>
            <person name="May G."/>
            <person name="Yu Y."/>
            <person name="Sakurai T."/>
            <person name="Umezawa T."/>
            <person name="Bhattacharyya M."/>
            <person name="Sandhu D."/>
            <person name="Valliyodan B."/>
            <person name="Lindquist E."/>
            <person name="Peto M."/>
            <person name="Grant D."/>
            <person name="Shu S."/>
            <person name="Goodstein D."/>
            <person name="Barry K."/>
            <person name="Futrell-Griggs M."/>
            <person name="Abernathy B."/>
            <person name="Du J."/>
            <person name="Tian Z."/>
            <person name="Zhu L."/>
            <person name="Gill N."/>
            <person name="Joshi T."/>
            <person name="Libault M."/>
            <person name="Sethuraman A."/>
            <person name="Zhang X."/>
            <person name="Shinozaki K."/>
            <person name="Nguyen H."/>
            <person name="Wing R."/>
            <person name="Cregan P."/>
            <person name="Specht J."/>
            <person name="Grimwood J."/>
            <person name="Rokhsar D."/>
            <person name="Stacey G."/>
            <person name="Shoemaker R."/>
            <person name="Jackson S."/>
        </authorList>
    </citation>
    <scope>NUCLEOTIDE SEQUENCE</scope>
    <source>
        <tissue evidence="2">Callus</tissue>
    </source>
</reference>
<proteinExistence type="predicted"/>
<dbReference type="Proteomes" id="UP000008827">
    <property type="component" value="Chromosome 15"/>
</dbReference>
<dbReference type="GO" id="GO:0005634">
    <property type="term" value="C:nucleus"/>
    <property type="evidence" value="ECO:0007669"/>
    <property type="project" value="InterPro"/>
</dbReference>
<dbReference type="PANTHER" id="PTHR35720:SF1">
    <property type="entry name" value="PROTEIN PLASTID TRANSCRIPTIONALLY ACTIVE 12, CHLOROPLASTIC"/>
    <property type="match status" value="1"/>
</dbReference>
<dbReference type="HOGENOM" id="CLU_1790358_0_0_1"/>
<evidence type="ECO:0000313" key="4">
    <source>
        <dbReference type="Proteomes" id="UP000008827"/>
    </source>
</evidence>
<dbReference type="PaxDb" id="3847-GLYMA15G09776.1"/>
<reference evidence="2 3" key="1">
    <citation type="journal article" date="2010" name="Nature">
        <title>Genome sequence of the palaeopolyploid soybean.</title>
        <authorList>
            <person name="Schmutz J."/>
            <person name="Cannon S.B."/>
            <person name="Schlueter J."/>
            <person name="Ma J."/>
            <person name="Mitros T."/>
            <person name="Nelson W."/>
            <person name="Hyten D.L."/>
            <person name="Song Q."/>
            <person name="Thelen J.J."/>
            <person name="Cheng J."/>
            <person name="Xu D."/>
            <person name="Hellsten U."/>
            <person name="May G.D."/>
            <person name="Yu Y."/>
            <person name="Sakurai T."/>
            <person name="Umezawa T."/>
            <person name="Bhattacharyya M.K."/>
            <person name="Sandhu D."/>
            <person name="Valliyodan B."/>
            <person name="Lindquist E."/>
            <person name="Peto M."/>
            <person name="Grant D."/>
            <person name="Shu S."/>
            <person name="Goodstein D."/>
            <person name="Barry K."/>
            <person name="Futrell-Griggs M."/>
            <person name="Abernathy B."/>
            <person name="Du J."/>
            <person name="Tian Z."/>
            <person name="Zhu L."/>
            <person name="Gill N."/>
            <person name="Joshi T."/>
            <person name="Libault M."/>
            <person name="Sethuraman A."/>
            <person name="Zhang X.-C."/>
            <person name="Shinozaki K."/>
            <person name="Nguyen H.T."/>
            <person name="Wing R.A."/>
            <person name="Cregan P."/>
            <person name="Specht J."/>
            <person name="Grimwood J."/>
            <person name="Rokhsar D."/>
            <person name="Stacey G."/>
            <person name="Shoemaker R.C."/>
            <person name="Jackson S.A."/>
        </authorList>
    </citation>
    <scope>NUCLEOTIDE SEQUENCE [LARGE SCALE GENOMIC DNA]</scope>
    <source>
        <strain evidence="3">cv. Williams 82</strain>
        <tissue evidence="2">Callus</tissue>
    </source>
</reference>
<dbReference type="GO" id="GO:0009416">
    <property type="term" value="P:response to light stimulus"/>
    <property type="evidence" value="ECO:0007669"/>
    <property type="project" value="InterPro"/>
</dbReference>
<sequence length="149" mass="16370">MASIHANVVPYLSFNHFQTPPSSCLVGSGIVQHGVSLSNYRRKVPCIKCEKKDDEEIQHVSVERPPYYSYLDSTSGQLEPASGARASILGQEYWPEGTASRMRAARAPAPTAESSTSPMSPSYGAKPGSFRLSKRDWKEMVQLHTIQNG</sequence>
<protein>
    <submittedName>
        <fullName evidence="2 3">Uncharacterized protein</fullName>
    </submittedName>
</protein>
<dbReference type="EnsemblPlants" id="KRH11135">
    <property type="protein sequence ID" value="KRH11135"/>
    <property type="gene ID" value="GLYMA_15G091200"/>
</dbReference>
<dbReference type="GO" id="GO:0009507">
    <property type="term" value="C:chloroplast"/>
    <property type="evidence" value="ECO:0007669"/>
    <property type="project" value="InterPro"/>
</dbReference>
<evidence type="ECO:0000256" key="1">
    <source>
        <dbReference type="SAM" id="MobiDB-lite"/>
    </source>
</evidence>
<evidence type="ECO:0000313" key="2">
    <source>
        <dbReference type="EMBL" id="KRH11135.1"/>
    </source>
</evidence>
<evidence type="ECO:0000313" key="3">
    <source>
        <dbReference type="EnsemblPlants" id="KRH11135"/>
    </source>
</evidence>
<name>K7MAG6_SOYBN</name>
<reference evidence="3" key="2">
    <citation type="submission" date="2018-02" db="UniProtKB">
        <authorList>
            <consortium name="EnsemblPlants"/>
        </authorList>
    </citation>
    <scope>IDENTIFICATION</scope>
    <source>
        <strain evidence="3">Williams 82</strain>
    </source>
</reference>
<dbReference type="GO" id="GO:0006355">
    <property type="term" value="P:regulation of DNA-templated transcription"/>
    <property type="evidence" value="ECO:0007669"/>
    <property type="project" value="InterPro"/>
</dbReference>
<dbReference type="OrthoDB" id="2019670at2759"/>
<dbReference type="EMBL" id="CM000848">
    <property type="protein sequence ID" value="KRH11135.1"/>
    <property type="molecule type" value="Genomic_DNA"/>
</dbReference>
<dbReference type="Gramene" id="KRH11135">
    <property type="protein sequence ID" value="KRH11135"/>
    <property type="gene ID" value="GLYMA_15G091200"/>
</dbReference>
<feature type="compositionally biased region" description="Low complexity" evidence="1">
    <location>
        <begin position="99"/>
        <end position="122"/>
    </location>
</feature>
<dbReference type="InParanoid" id="K7MAG6"/>
<dbReference type="InterPro" id="IPR034581">
    <property type="entry name" value="PTAC12"/>
</dbReference>
<dbReference type="GO" id="GO:0090228">
    <property type="term" value="P:positive regulation of red or far-red light signaling pathway"/>
    <property type="evidence" value="ECO:0007669"/>
    <property type="project" value="InterPro"/>
</dbReference>
<feature type="region of interest" description="Disordered" evidence="1">
    <location>
        <begin position="99"/>
        <end position="130"/>
    </location>
</feature>
<dbReference type="PANTHER" id="PTHR35720">
    <property type="entry name" value="PROTEIN PLASTID TRANSCRIPTIONALLY ACTIVE 12, CHLOROPLASTIC"/>
    <property type="match status" value="1"/>
</dbReference>
<dbReference type="STRING" id="3847.K7MAG6"/>
<dbReference type="eggNOG" id="ENOG502QS8P">
    <property type="taxonomic scope" value="Eukaryota"/>
</dbReference>